<accession>A0A151Z8M0</accession>
<dbReference type="SUPFAM" id="SSF51045">
    <property type="entry name" value="WW domain"/>
    <property type="match status" value="1"/>
</dbReference>
<dbReference type="Gene3D" id="3.40.1090.10">
    <property type="entry name" value="Cytosolic phospholipase A2 catalytic domain"/>
    <property type="match status" value="1"/>
</dbReference>
<keyword evidence="3" id="KW-0472">Membrane</keyword>
<dbReference type="GO" id="GO:0004623">
    <property type="term" value="F:phospholipase A2 activity"/>
    <property type="evidence" value="ECO:0007669"/>
    <property type="project" value="TreeGrafter"/>
</dbReference>
<gene>
    <name evidence="5" type="ORF">DLAC_08915</name>
</gene>
<dbReference type="InterPro" id="IPR002641">
    <property type="entry name" value="PNPLA_dom"/>
</dbReference>
<evidence type="ECO:0000259" key="4">
    <source>
        <dbReference type="PROSITE" id="PS50020"/>
    </source>
</evidence>
<dbReference type="Proteomes" id="UP000076078">
    <property type="component" value="Unassembled WGS sequence"/>
</dbReference>
<feature type="compositionally biased region" description="Low complexity" evidence="2">
    <location>
        <begin position="936"/>
        <end position="956"/>
    </location>
</feature>
<feature type="transmembrane region" description="Helical" evidence="3">
    <location>
        <begin position="425"/>
        <end position="450"/>
    </location>
</feature>
<dbReference type="GO" id="GO:0005829">
    <property type="term" value="C:cytosol"/>
    <property type="evidence" value="ECO:0007669"/>
    <property type="project" value="TreeGrafter"/>
</dbReference>
<dbReference type="InterPro" id="IPR016035">
    <property type="entry name" value="Acyl_Trfase/lysoPLipase"/>
</dbReference>
<feature type="region of interest" description="Disordered" evidence="2">
    <location>
        <begin position="199"/>
        <end position="238"/>
    </location>
</feature>
<dbReference type="Gene3D" id="2.20.70.10">
    <property type="match status" value="1"/>
</dbReference>
<dbReference type="EMBL" id="LODT01000037">
    <property type="protein sequence ID" value="KYQ90313.1"/>
    <property type="molecule type" value="Genomic_DNA"/>
</dbReference>
<keyword evidence="1" id="KW-0443">Lipid metabolism</keyword>
<dbReference type="CDD" id="cd00201">
    <property type="entry name" value="WW"/>
    <property type="match status" value="1"/>
</dbReference>
<feature type="compositionally biased region" description="Polar residues" evidence="2">
    <location>
        <begin position="957"/>
        <end position="973"/>
    </location>
</feature>
<name>A0A151Z8M0_TIELA</name>
<dbReference type="InterPro" id="IPR036020">
    <property type="entry name" value="WW_dom_sf"/>
</dbReference>
<feature type="transmembrane region" description="Helical" evidence="3">
    <location>
        <begin position="462"/>
        <end position="483"/>
    </location>
</feature>
<protein>
    <submittedName>
        <fullName evidence="5">Patatin family protein</fullName>
    </submittedName>
</protein>
<feature type="transmembrane region" description="Helical" evidence="3">
    <location>
        <begin position="363"/>
        <end position="382"/>
    </location>
</feature>
<dbReference type="PANTHER" id="PTHR10728">
    <property type="entry name" value="CYTOSOLIC PHOSPHOLIPASE A2"/>
    <property type="match status" value="1"/>
</dbReference>
<evidence type="ECO:0000256" key="2">
    <source>
        <dbReference type="SAM" id="MobiDB-lite"/>
    </source>
</evidence>
<feature type="transmembrane region" description="Helical" evidence="3">
    <location>
        <begin position="547"/>
        <end position="569"/>
    </location>
</feature>
<proteinExistence type="predicted"/>
<feature type="transmembrane region" description="Helical" evidence="3">
    <location>
        <begin position="581"/>
        <end position="601"/>
    </location>
</feature>
<evidence type="ECO:0000256" key="3">
    <source>
        <dbReference type="SAM" id="Phobius"/>
    </source>
</evidence>
<sequence length="1112" mass="124840">MVIQPWMAMMIGVIVIIAVFRIYEYFSDGGWKRRHKRKDSIGDPLLLLKQMMNTKPKRFFDIFPDELKELAKRRVNVLKEKDPFKISTLFPAYSYLSTHRSRINSSKTPPLNKRHSKNVLFHTPQALQSSNHILNSNNLNNIHSGSTGSTSQSNSQNSTFKHMSESPFSIGGVGTEKMSAVPGSTDCTDLVDTIRKSNSFLHDKDDNPSPLNLSPVVSEGTPLHPGGRGGRISESSSMSFEQPTIETLLDDINSDTYSTSNQSVTTTNTTLFNTEFPETFINPIITLPSETIDEMDNENLNSSTSSTSSKELLKKPSNIKVVPSVDFNLVGLALSGGGIRSATFNLGLLQALSKHKFFKKIDYLSTVSGGGFIGSCLVSLLSEGTYTTDWHNFPFHYGRGLKEGAPLTHLRNSANYLANGIFEFLLFPVLVLRGIVLNLVSIFPFVWLLLLFERYVPLFGDGYFLTVRIGWNLLIHIILFPMISRPKFTMPLLAGFVFIYYSEISKILSRIGNVEIGISMALHLYLNHPMLFKKEGGKVWYDRSFGWLFIVLIVTSFTESLPMIENIYIHYFGGINDTSFRVYPLISLIALILADSLAFTLLTNPKLSPLKRLVFHVIVSIIGPLLLILTYLELSVWLDVGSSFFGIGNGLCFSISLLSLFTLDINETSMHKYYRDRLSKAYMFSIKNGRFRSYGGEKVSRLNRRSVGPYLLINTALNSVTNSEGVDSPNSRGTDFFIFSQHFCGSESSGYRSTEQMERLDRRLDLATAVSISGAAVGTKMGTSTIPTLVMSLGILNIRLGYWLPNPLGIFLSHPYLGRLFYGGFACYHLVKEFGWTAMTSRDWCINLSDGGHIENLGAYELIKRKCKYIIVSDAEADPDMTFPSMAQLMRLVRIDFGINIQINLDDIRRSANGYSKKHWTVGKIIYQKKSSYSNSTSAHHHNINSNNNNNNINSSQQAFNPSLSSSASTEPNSAPPNGEVGYLLYIKSCLTGDEDEIIKEYQSQHPSFPHESTTDQFFTEAQFESYRSLGYHIGGSNLFGPKHNRLFDGENVESFFERIYQQCTGDLPSGWQEKMDDRGSKYFVQEDMKKKTWFDPRLRSKTPPAGTNTPI</sequence>
<dbReference type="SUPFAM" id="SSF52151">
    <property type="entry name" value="FabD/lysophospholipase-like"/>
    <property type="match status" value="1"/>
</dbReference>
<evidence type="ECO:0000256" key="1">
    <source>
        <dbReference type="ARBA" id="ARBA00023098"/>
    </source>
</evidence>
<comment type="caution">
    <text evidence="5">The sequence shown here is derived from an EMBL/GenBank/DDBJ whole genome shotgun (WGS) entry which is preliminary data.</text>
</comment>
<dbReference type="PROSITE" id="PS50020">
    <property type="entry name" value="WW_DOMAIN_2"/>
    <property type="match status" value="1"/>
</dbReference>
<keyword evidence="3" id="KW-1133">Transmembrane helix</keyword>
<dbReference type="PANTHER" id="PTHR10728:SF40">
    <property type="entry name" value="PATATIN FAMILY PROTEIN"/>
    <property type="match status" value="1"/>
</dbReference>
<dbReference type="Pfam" id="PF01734">
    <property type="entry name" value="Patatin"/>
    <property type="match status" value="1"/>
</dbReference>
<feature type="transmembrane region" description="Helical" evidence="3">
    <location>
        <begin position="6"/>
        <end position="26"/>
    </location>
</feature>
<dbReference type="SMART" id="SM00456">
    <property type="entry name" value="WW"/>
    <property type="match status" value="1"/>
</dbReference>
<feature type="domain" description="WW" evidence="4">
    <location>
        <begin position="1066"/>
        <end position="1099"/>
    </location>
</feature>
<dbReference type="InterPro" id="IPR001202">
    <property type="entry name" value="WW_dom"/>
</dbReference>
<dbReference type="OrthoDB" id="5948018at2759"/>
<evidence type="ECO:0000313" key="6">
    <source>
        <dbReference type="Proteomes" id="UP000076078"/>
    </source>
</evidence>
<keyword evidence="3" id="KW-0812">Transmembrane</keyword>
<keyword evidence="6" id="KW-1185">Reference proteome</keyword>
<feature type="compositionally biased region" description="Low complexity" evidence="2">
    <location>
        <begin position="135"/>
        <end position="158"/>
    </location>
</feature>
<feature type="transmembrane region" description="Helical" evidence="3">
    <location>
        <begin position="644"/>
        <end position="665"/>
    </location>
</feature>
<dbReference type="GO" id="GO:0046475">
    <property type="term" value="P:glycerophospholipid catabolic process"/>
    <property type="evidence" value="ECO:0007669"/>
    <property type="project" value="TreeGrafter"/>
</dbReference>
<dbReference type="AlphaFoldDB" id="A0A151Z8M0"/>
<evidence type="ECO:0000313" key="5">
    <source>
        <dbReference type="EMBL" id="KYQ90313.1"/>
    </source>
</evidence>
<feature type="transmembrane region" description="Helical" evidence="3">
    <location>
        <begin position="613"/>
        <end position="632"/>
    </location>
</feature>
<organism evidence="5 6">
    <name type="scientific">Tieghemostelium lacteum</name>
    <name type="common">Slime mold</name>
    <name type="synonym">Dictyostelium lacteum</name>
    <dbReference type="NCBI Taxonomy" id="361077"/>
    <lineage>
        <taxon>Eukaryota</taxon>
        <taxon>Amoebozoa</taxon>
        <taxon>Evosea</taxon>
        <taxon>Eumycetozoa</taxon>
        <taxon>Dictyostelia</taxon>
        <taxon>Dictyosteliales</taxon>
        <taxon>Raperosteliaceae</taxon>
        <taxon>Tieghemostelium</taxon>
    </lineage>
</organism>
<feature type="region of interest" description="Disordered" evidence="2">
    <location>
        <begin position="135"/>
        <end position="172"/>
    </location>
</feature>
<dbReference type="InParanoid" id="A0A151Z8M0"/>
<dbReference type="OMA" id="YRSTEQM"/>
<reference evidence="5 6" key="1">
    <citation type="submission" date="2015-12" db="EMBL/GenBank/DDBJ databases">
        <title>Dictyostelia acquired genes for synthesis and detection of signals that induce cell-type specialization by lateral gene transfer from prokaryotes.</title>
        <authorList>
            <person name="Gloeckner G."/>
            <person name="Schaap P."/>
        </authorList>
    </citation>
    <scope>NUCLEOTIDE SEQUENCE [LARGE SCALE GENOMIC DNA]</scope>
    <source>
        <strain evidence="5 6">TK</strain>
    </source>
</reference>
<feature type="region of interest" description="Disordered" evidence="2">
    <location>
        <begin position="936"/>
        <end position="976"/>
    </location>
</feature>